<keyword evidence="1" id="KW-0812">Transmembrane</keyword>
<keyword evidence="1" id="KW-1133">Transmembrane helix</keyword>
<protein>
    <submittedName>
        <fullName evidence="3">Transmembrane protein</fullName>
    </submittedName>
</protein>
<feature type="transmembrane region" description="Helical" evidence="1">
    <location>
        <begin position="181"/>
        <end position="200"/>
    </location>
</feature>
<feature type="transmembrane region" description="Helical" evidence="1">
    <location>
        <begin position="147"/>
        <end position="169"/>
    </location>
</feature>
<keyword evidence="2" id="KW-1185">Reference proteome</keyword>
<dbReference type="AlphaFoldDB" id="A0A1I7XED3"/>
<dbReference type="WBParaSite" id="Hba_15824">
    <property type="protein sequence ID" value="Hba_15824"/>
    <property type="gene ID" value="Hba_15824"/>
</dbReference>
<name>A0A1I7XED3_HETBA</name>
<feature type="transmembrane region" description="Helical" evidence="1">
    <location>
        <begin position="111"/>
        <end position="135"/>
    </location>
</feature>
<evidence type="ECO:0000256" key="1">
    <source>
        <dbReference type="SAM" id="Phobius"/>
    </source>
</evidence>
<proteinExistence type="predicted"/>
<evidence type="ECO:0000313" key="3">
    <source>
        <dbReference type="WBParaSite" id="Hba_15824"/>
    </source>
</evidence>
<dbReference type="Proteomes" id="UP000095283">
    <property type="component" value="Unplaced"/>
</dbReference>
<evidence type="ECO:0000313" key="2">
    <source>
        <dbReference type="Proteomes" id="UP000095283"/>
    </source>
</evidence>
<organism evidence="2 3">
    <name type="scientific">Heterorhabditis bacteriophora</name>
    <name type="common">Entomopathogenic nematode worm</name>
    <dbReference type="NCBI Taxonomy" id="37862"/>
    <lineage>
        <taxon>Eukaryota</taxon>
        <taxon>Metazoa</taxon>
        <taxon>Ecdysozoa</taxon>
        <taxon>Nematoda</taxon>
        <taxon>Chromadorea</taxon>
        <taxon>Rhabditida</taxon>
        <taxon>Rhabditina</taxon>
        <taxon>Rhabditomorpha</taxon>
        <taxon>Strongyloidea</taxon>
        <taxon>Heterorhabditidae</taxon>
        <taxon>Heterorhabditis</taxon>
    </lineage>
</organism>
<sequence length="267" mass="30822">MKSYIAYLIDYENTCLFCESNPDFPTCAFGNNTILPPHPRSTAIEMLLSLRSHSEQETKDSEEKRFEFTCSYIFLSQIVNPTPTFTLTVGFFKLRYALRIWRQLSRQTTQIIQSIIVGWFFCTLHYFIILSIIVFKRCYVKNHRSQAMHGVFNHGLAISILASTVLITIDPAYRLADSITTYINTALILANVAATSLRCYKEYFYLENARDDYCETSSEIVIEIDEQTHVLSKYQGNFESRGFSNLLNMETPHKLIVPNGVECDYNE</sequence>
<accession>A0A1I7XED3</accession>
<keyword evidence="1" id="KW-0472">Membrane</keyword>
<reference evidence="3" key="1">
    <citation type="submission" date="2016-11" db="UniProtKB">
        <authorList>
            <consortium name="WormBaseParasite"/>
        </authorList>
    </citation>
    <scope>IDENTIFICATION</scope>
</reference>